<gene>
    <name evidence="1" type="ORF">OL497_15245</name>
</gene>
<comment type="caution">
    <text evidence="1">The sequence shown here is derived from an EMBL/GenBank/DDBJ whole genome shotgun (WGS) entry which is preliminary data.</text>
</comment>
<name>A0ABT3IMT2_9BACT</name>
<reference evidence="1 2" key="1">
    <citation type="submission" date="2022-10" db="EMBL/GenBank/DDBJ databases">
        <title>Chitinophaga nivalis PC15 sp. nov., isolated from Pyeongchang county, South Korea.</title>
        <authorList>
            <person name="Trinh H.N."/>
        </authorList>
    </citation>
    <scope>NUCLEOTIDE SEQUENCE [LARGE SCALE GENOMIC DNA]</scope>
    <source>
        <strain evidence="1 2">PC14</strain>
    </source>
</reference>
<accession>A0ABT3IMT2</accession>
<sequence>MHITTDHHSVDQAITSPTDALSALHALDGKNSTQLIASNDNGCLMIGGGNDELYIVTFVVEEDTAFFNLLADARAQDEQDIALVTGGQKGLFPARLCVDKATATEALLYYIEHAAMHPGLNWEQDV</sequence>
<organism evidence="1 2">
    <name type="scientific">Chitinophaga nivalis</name>
    <dbReference type="NCBI Taxonomy" id="2991709"/>
    <lineage>
        <taxon>Bacteria</taxon>
        <taxon>Pseudomonadati</taxon>
        <taxon>Bacteroidota</taxon>
        <taxon>Chitinophagia</taxon>
        <taxon>Chitinophagales</taxon>
        <taxon>Chitinophagaceae</taxon>
        <taxon>Chitinophaga</taxon>
    </lineage>
</organism>
<keyword evidence="2" id="KW-1185">Reference proteome</keyword>
<protein>
    <submittedName>
        <fullName evidence="1">Imm1 family immunity protein</fullName>
    </submittedName>
</protein>
<dbReference type="Proteomes" id="UP001207742">
    <property type="component" value="Unassembled WGS sequence"/>
</dbReference>
<dbReference type="RefSeq" id="WP_264731459.1">
    <property type="nucleotide sequence ID" value="NZ_JAPDNR010000001.1"/>
</dbReference>
<dbReference type="Pfam" id="PF14430">
    <property type="entry name" value="Imm1"/>
    <property type="match status" value="1"/>
</dbReference>
<dbReference type="EMBL" id="JAPDNS010000001">
    <property type="protein sequence ID" value="MCW3485264.1"/>
    <property type="molecule type" value="Genomic_DNA"/>
</dbReference>
<proteinExistence type="predicted"/>
<evidence type="ECO:0000313" key="2">
    <source>
        <dbReference type="Proteomes" id="UP001207742"/>
    </source>
</evidence>
<dbReference type="InterPro" id="IPR025680">
    <property type="entry name" value="DddI"/>
</dbReference>
<evidence type="ECO:0000313" key="1">
    <source>
        <dbReference type="EMBL" id="MCW3485264.1"/>
    </source>
</evidence>